<gene>
    <name evidence="1" type="ORF">DGYR_LOCUS8730</name>
</gene>
<dbReference type="AlphaFoldDB" id="A0A7I8VWR4"/>
<dbReference type="EMBL" id="CAJFCJ010000013">
    <property type="protein sequence ID" value="CAD5120665.1"/>
    <property type="molecule type" value="Genomic_DNA"/>
</dbReference>
<dbReference type="Proteomes" id="UP000549394">
    <property type="component" value="Unassembled WGS sequence"/>
</dbReference>
<keyword evidence="2" id="KW-1185">Reference proteome</keyword>
<evidence type="ECO:0000313" key="1">
    <source>
        <dbReference type="EMBL" id="CAD5120665.1"/>
    </source>
</evidence>
<proteinExistence type="predicted"/>
<accession>A0A7I8VWR4</accession>
<organism evidence="1 2">
    <name type="scientific">Dimorphilus gyrociliatus</name>
    <dbReference type="NCBI Taxonomy" id="2664684"/>
    <lineage>
        <taxon>Eukaryota</taxon>
        <taxon>Metazoa</taxon>
        <taxon>Spiralia</taxon>
        <taxon>Lophotrochozoa</taxon>
        <taxon>Annelida</taxon>
        <taxon>Polychaeta</taxon>
        <taxon>Polychaeta incertae sedis</taxon>
        <taxon>Dinophilidae</taxon>
        <taxon>Dimorphilus</taxon>
    </lineage>
</organism>
<sequence length="153" mass="17902">MLDIENGFSVFFFKVTAKVDTEDHANFLLNQFAQGKKIGSWTLSREFDIRQGMEGDKFTVYAQVLYYQLEQYCTVIKMAIDMYESELIGKVVQVPREIFERLFPMIKEIKLKCSVKLIIRRRYTSPLIGVKGQEHRVVQAVDAIRELIKKELL</sequence>
<evidence type="ECO:0000313" key="2">
    <source>
        <dbReference type="Proteomes" id="UP000549394"/>
    </source>
</evidence>
<protein>
    <submittedName>
        <fullName evidence="1">DgyrCDS9227</fullName>
    </submittedName>
</protein>
<reference evidence="1 2" key="1">
    <citation type="submission" date="2020-08" db="EMBL/GenBank/DDBJ databases">
        <authorList>
            <person name="Hejnol A."/>
        </authorList>
    </citation>
    <scope>NUCLEOTIDE SEQUENCE [LARGE SCALE GENOMIC DNA]</scope>
</reference>
<name>A0A7I8VWR4_9ANNE</name>
<comment type="caution">
    <text evidence="1">The sequence shown here is derived from an EMBL/GenBank/DDBJ whole genome shotgun (WGS) entry which is preliminary data.</text>
</comment>